<proteinExistence type="predicted"/>
<keyword evidence="2" id="KW-0472">Membrane</keyword>
<sequence>MQRKLSVRIIASLILSVMLFALPVGAFIANSSTAVSVYAEESVTGNEAGTTDDSSSSADASDSGSTDNGSSEDGTDTSVENPTGGDNSGAGDGSNTGDSTSENESGDGETGEDDPTPTPEPTPEPEPECICDHKCSQYDYNKDCPVCSENYKDCEYKEPSVKITINAPSGWYSSGTSAKVTFKVEDILDTGNFAIKSVRAKIGQNGSYNDVTEDMFLEISENCTVYVLVTDANDKSYERSRSIKCFDTSKPTLNAAVSDGLLTIQASDNDSGVKVIYVNGYEFTDVTNGTVNIRLSQFDAGYEYFTITAMDNAGNVSEVYKTKNPYYKDPNSDDDSNPAEQLPASAEATKPSSATATVTDHTKTDSNGNTTSTTSTTTSTNTSPEAQKKAEFAKADAEEAALSDGENGEDMNLGKEFYTIEAASGKVFYLIIDRDGQEEMVYFLTEITENDLLNVTTDNSETLPKNSAALESQIPVTESALPNNNVDIDDTHEVETTTETPEEPQETEPEEHAEEEPEEPVKSNPLLGYIIMAIFGAGVIGAAYYFKVVKKKQDGDFVEDEDEEAEEEVYADDADDQEKDEDAEFLDRDYDGEQVNYPEPTAEQKDRLAPTAEDMEDATIADTEEESAADVSEKDE</sequence>
<feature type="chain" id="PRO_5039122118" description="Mobile element protein CD1107-like domain-containing protein" evidence="3">
    <location>
        <begin position="27"/>
        <end position="636"/>
    </location>
</feature>
<feature type="compositionally biased region" description="Low complexity" evidence="1">
    <location>
        <begin position="48"/>
        <end position="78"/>
    </location>
</feature>
<feature type="region of interest" description="Disordered" evidence="1">
    <location>
        <begin position="557"/>
        <end position="636"/>
    </location>
</feature>
<dbReference type="Proteomes" id="UP000182584">
    <property type="component" value="Unassembled WGS sequence"/>
</dbReference>
<feature type="compositionally biased region" description="Acidic residues" evidence="1">
    <location>
        <begin position="557"/>
        <end position="584"/>
    </location>
</feature>
<gene>
    <name evidence="5" type="ORF">SAMN04487884_10987</name>
</gene>
<evidence type="ECO:0000256" key="2">
    <source>
        <dbReference type="SAM" id="Phobius"/>
    </source>
</evidence>
<evidence type="ECO:0000256" key="1">
    <source>
        <dbReference type="SAM" id="MobiDB-lite"/>
    </source>
</evidence>
<feature type="signal peptide" evidence="3">
    <location>
        <begin position="1"/>
        <end position="26"/>
    </location>
</feature>
<feature type="compositionally biased region" description="Basic and acidic residues" evidence="1">
    <location>
        <begin position="386"/>
        <end position="397"/>
    </location>
</feature>
<feature type="compositionally biased region" description="Low complexity" evidence="1">
    <location>
        <begin position="365"/>
        <end position="385"/>
    </location>
</feature>
<protein>
    <recommendedName>
        <fullName evidence="4">Mobile element protein CD1107-like domain-containing protein</fullName>
    </recommendedName>
</protein>
<feature type="region of interest" description="Disordered" evidence="1">
    <location>
        <begin position="493"/>
        <end position="521"/>
    </location>
</feature>
<feature type="region of interest" description="Disordered" evidence="1">
    <location>
        <begin position="45"/>
        <end position="127"/>
    </location>
</feature>
<feature type="domain" description="Mobile element protein CD1107-like" evidence="4">
    <location>
        <begin position="410"/>
        <end position="553"/>
    </location>
</feature>
<dbReference type="RefSeq" id="WP_074755653.1">
    <property type="nucleotide sequence ID" value="NZ_FOGJ01000009.1"/>
</dbReference>
<dbReference type="EMBL" id="FOGJ01000009">
    <property type="protein sequence ID" value="SER69330.1"/>
    <property type="molecule type" value="Genomic_DNA"/>
</dbReference>
<feature type="compositionally biased region" description="Acidic residues" evidence="1">
    <location>
        <begin position="104"/>
        <end position="115"/>
    </location>
</feature>
<accession>A0A1H9R9I4</accession>
<evidence type="ECO:0000313" key="5">
    <source>
        <dbReference type="EMBL" id="SER69330.1"/>
    </source>
</evidence>
<dbReference type="Pfam" id="PF14283">
    <property type="entry name" value="CD1107-like"/>
    <property type="match status" value="1"/>
</dbReference>
<name>A0A1H9R9I4_BUTFI</name>
<feature type="compositionally biased region" description="Acidic residues" evidence="1">
    <location>
        <begin position="500"/>
        <end position="518"/>
    </location>
</feature>
<dbReference type="OrthoDB" id="1951836at2"/>
<evidence type="ECO:0000313" key="6">
    <source>
        <dbReference type="Proteomes" id="UP000182584"/>
    </source>
</evidence>
<keyword evidence="2" id="KW-0812">Transmembrane</keyword>
<organism evidence="5 6">
    <name type="scientific">Butyrivibrio fibrisolvens</name>
    <dbReference type="NCBI Taxonomy" id="831"/>
    <lineage>
        <taxon>Bacteria</taxon>
        <taxon>Bacillati</taxon>
        <taxon>Bacillota</taxon>
        <taxon>Clostridia</taxon>
        <taxon>Lachnospirales</taxon>
        <taxon>Lachnospiraceae</taxon>
        <taxon>Butyrivibrio</taxon>
    </lineage>
</organism>
<evidence type="ECO:0000256" key="3">
    <source>
        <dbReference type="SAM" id="SignalP"/>
    </source>
</evidence>
<feature type="compositionally biased region" description="Acidic residues" evidence="1">
    <location>
        <begin position="613"/>
        <end position="636"/>
    </location>
</feature>
<feature type="transmembrane region" description="Helical" evidence="2">
    <location>
        <begin position="526"/>
        <end position="546"/>
    </location>
</feature>
<keyword evidence="3" id="KW-0732">Signal</keyword>
<keyword evidence="2" id="KW-1133">Transmembrane helix</keyword>
<evidence type="ECO:0000259" key="4">
    <source>
        <dbReference type="Pfam" id="PF14283"/>
    </source>
</evidence>
<feature type="compositionally biased region" description="Polar residues" evidence="1">
    <location>
        <begin position="350"/>
        <end position="359"/>
    </location>
</feature>
<feature type="compositionally biased region" description="Acidic residues" evidence="1">
    <location>
        <begin position="398"/>
        <end position="409"/>
    </location>
</feature>
<reference evidence="5 6" key="1">
    <citation type="submission" date="2016-10" db="EMBL/GenBank/DDBJ databases">
        <authorList>
            <person name="de Groot N.N."/>
        </authorList>
    </citation>
    <scope>NUCLEOTIDE SEQUENCE [LARGE SCALE GENOMIC DNA]</scope>
    <source>
        <strain evidence="5 6">AR40</strain>
    </source>
</reference>
<dbReference type="InterPro" id="IPR025376">
    <property type="entry name" value="CD1107-like_dom"/>
</dbReference>
<dbReference type="AlphaFoldDB" id="A0A1H9R9I4"/>
<feature type="region of interest" description="Disordered" evidence="1">
    <location>
        <begin position="324"/>
        <end position="410"/>
    </location>
</feature>